<keyword evidence="7 8" id="KW-0804">Transcription</keyword>
<dbReference type="InParanoid" id="M1ZDH3"/>
<dbReference type="STRING" id="1266370.NITGR_720016"/>
<evidence type="ECO:0000256" key="8">
    <source>
        <dbReference type="HAMAP-Rule" id="MF_00440"/>
    </source>
</evidence>
<dbReference type="GO" id="GO:0003677">
    <property type="term" value="F:DNA binding"/>
    <property type="evidence" value="ECO:0007669"/>
    <property type="project" value="UniProtKB-KW"/>
</dbReference>
<comment type="caution">
    <text evidence="10">The sequence shown here is derived from an EMBL/GenBank/DDBJ whole genome shotgun (WGS) entry which is preliminary data.</text>
</comment>
<evidence type="ECO:0000256" key="7">
    <source>
        <dbReference type="ARBA" id="ARBA00023163"/>
    </source>
</evidence>
<dbReference type="InterPro" id="IPR005144">
    <property type="entry name" value="ATP-cone_dom"/>
</dbReference>
<dbReference type="PROSITE" id="PS51161">
    <property type="entry name" value="ATP_CONE"/>
    <property type="match status" value="1"/>
</dbReference>
<dbReference type="Pfam" id="PF03477">
    <property type="entry name" value="ATP-cone"/>
    <property type="match status" value="1"/>
</dbReference>
<feature type="domain" description="ATP-cone" evidence="9">
    <location>
        <begin position="41"/>
        <end position="131"/>
    </location>
</feature>
<keyword evidence="3" id="KW-0862">Zinc</keyword>
<keyword evidence="3" id="KW-0479">Metal-binding</keyword>
<evidence type="ECO:0000313" key="11">
    <source>
        <dbReference type="Proteomes" id="UP000011704"/>
    </source>
</evidence>
<dbReference type="NCBIfam" id="TIGR00244">
    <property type="entry name" value="transcriptional regulator NrdR"/>
    <property type="match status" value="1"/>
</dbReference>
<dbReference type="PANTHER" id="PTHR30455:SF2">
    <property type="entry name" value="TRANSCRIPTIONAL REPRESSOR NRDR"/>
    <property type="match status" value="1"/>
</dbReference>
<dbReference type="GO" id="GO:0045892">
    <property type="term" value="P:negative regulation of DNA-templated transcription"/>
    <property type="evidence" value="ECO:0007669"/>
    <property type="project" value="UniProtKB-UniRule"/>
</dbReference>
<dbReference type="EMBL" id="CAQJ01000080">
    <property type="protein sequence ID" value="CCQ91523.1"/>
    <property type="molecule type" value="Genomic_DNA"/>
</dbReference>
<evidence type="ECO:0000256" key="2">
    <source>
        <dbReference type="ARBA" id="ARBA00022741"/>
    </source>
</evidence>
<evidence type="ECO:0000313" key="10">
    <source>
        <dbReference type="EMBL" id="CCQ91523.1"/>
    </source>
</evidence>
<dbReference type="Proteomes" id="UP000011704">
    <property type="component" value="Unassembled WGS sequence"/>
</dbReference>
<evidence type="ECO:0000256" key="1">
    <source>
        <dbReference type="ARBA" id="ARBA00022491"/>
    </source>
</evidence>
<keyword evidence="6 8" id="KW-0238">DNA-binding</keyword>
<dbReference type="InterPro" id="IPR055173">
    <property type="entry name" value="NrdR-like_N"/>
</dbReference>
<evidence type="ECO:0000256" key="6">
    <source>
        <dbReference type="ARBA" id="ARBA00023125"/>
    </source>
</evidence>
<gene>
    <name evidence="8 10" type="primary">nrdR</name>
    <name evidence="10" type="ORF">NITGR_720016</name>
</gene>
<comment type="similarity">
    <text evidence="8">Belongs to the NrdR family.</text>
</comment>
<dbReference type="AlphaFoldDB" id="M1ZDH3"/>
<keyword evidence="1 8" id="KW-0678">Repressor</keyword>
<dbReference type="GO" id="GO:0005524">
    <property type="term" value="F:ATP binding"/>
    <property type="evidence" value="ECO:0007669"/>
    <property type="project" value="UniProtKB-UniRule"/>
</dbReference>
<protein>
    <recommendedName>
        <fullName evidence="8">Transcriptional repressor NrdR</fullName>
    </recommendedName>
</protein>
<organism evidence="10 11">
    <name type="scientific">Nitrospina gracilis (strain 3/211)</name>
    <dbReference type="NCBI Taxonomy" id="1266370"/>
    <lineage>
        <taxon>Bacteria</taxon>
        <taxon>Pseudomonadati</taxon>
        <taxon>Nitrospinota/Tectimicrobiota group</taxon>
        <taxon>Nitrospinota</taxon>
        <taxon>Nitrospinia</taxon>
        <taxon>Nitrospinales</taxon>
        <taxon>Nitrospinaceae</taxon>
        <taxon>Nitrospina</taxon>
    </lineage>
</organism>
<sequence length="146" mass="17308">MENKVIDSRTNREGDMTRRRRECLNCGERFTTYERIETTPLLVVKKDGRREEFDRRKIMSGIQKACQKRPVSIEQMEEIVDRVEKHFQESGEKEVSAVTVGEKVVKELYHLDGVAYVRFASVYRDFKDANEFLSELRNFVKNKEDH</sequence>
<evidence type="ECO:0000256" key="4">
    <source>
        <dbReference type="ARBA" id="ARBA00022840"/>
    </source>
</evidence>
<dbReference type="PANTHER" id="PTHR30455">
    <property type="entry name" value="TRANSCRIPTIONAL REPRESSOR NRDR"/>
    <property type="match status" value="1"/>
</dbReference>
<dbReference type="Pfam" id="PF22811">
    <property type="entry name" value="Zn_ribbon_NrdR"/>
    <property type="match status" value="1"/>
</dbReference>
<keyword evidence="2 8" id="KW-0547">Nucleotide-binding</keyword>
<evidence type="ECO:0000259" key="9">
    <source>
        <dbReference type="PROSITE" id="PS51161"/>
    </source>
</evidence>
<dbReference type="InterPro" id="IPR003796">
    <property type="entry name" value="RNR_NrdR-like"/>
</dbReference>
<reference evidence="10 11" key="1">
    <citation type="journal article" date="2013" name="Front. Microbiol.">
        <title>The genome of Nitrospina gracilis illuminates the metabolism and evolution of the major marine nitrite oxidizer.</title>
        <authorList>
            <person name="Luecker S."/>
            <person name="Nowka B."/>
            <person name="Rattei T."/>
            <person name="Spieck E."/>
            <person name="and Daims H."/>
        </authorList>
    </citation>
    <scope>NUCLEOTIDE SEQUENCE [LARGE SCALE GENOMIC DNA]</scope>
    <source>
        <strain evidence="10 11">3/211</strain>
    </source>
</reference>
<comment type="caution">
    <text evidence="8">Lacks conserved residue(s) required for the propagation of feature annotation.</text>
</comment>
<dbReference type="HOGENOM" id="CLU_108412_0_0_0"/>
<keyword evidence="5 8" id="KW-0805">Transcription regulation</keyword>
<dbReference type="HAMAP" id="MF_00440">
    <property type="entry name" value="NrdR"/>
    <property type="match status" value="1"/>
</dbReference>
<keyword evidence="4 8" id="KW-0067">ATP-binding</keyword>
<keyword evidence="3" id="KW-0863">Zinc-finger</keyword>
<comment type="function">
    <text evidence="8">Negatively regulates transcription of bacterial ribonucleotide reductase nrd genes and operons by binding to NrdR-boxes.</text>
</comment>
<evidence type="ECO:0000256" key="5">
    <source>
        <dbReference type="ARBA" id="ARBA00023015"/>
    </source>
</evidence>
<evidence type="ECO:0000256" key="3">
    <source>
        <dbReference type="ARBA" id="ARBA00022771"/>
    </source>
</evidence>
<accession>M1ZDH3</accession>
<keyword evidence="11" id="KW-1185">Reference proteome</keyword>
<dbReference type="GO" id="GO:0008270">
    <property type="term" value="F:zinc ion binding"/>
    <property type="evidence" value="ECO:0007669"/>
    <property type="project" value="UniProtKB-KW"/>
</dbReference>
<name>M1ZDH3_NITG3</name>
<proteinExistence type="inferred from homology"/>
<dbReference type="FunCoup" id="M1ZDH3">
    <property type="interactions" value="222"/>
</dbReference>